<accession>A0A329CZA9</accession>
<reference evidence="1 2" key="1">
    <citation type="submission" date="2018-06" db="EMBL/GenBank/DDBJ databases">
        <title>Genomic Encyclopedia of Type Strains, Phase III (KMG-III): the genomes of soil and plant-associated and newly described type strains.</title>
        <authorList>
            <person name="Whitman W."/>
        </authorList>
    </citation>
    <scope>NUCLEOTIDE SEQUENCE [LARGE SCALE GENOMIC DNA]</scope>
    <source>
        <strain evidence="1 2">LMG 23644</strain>
    </source>
</reference>
<proteinExistence type="predicted"/>
<protein>
    <submittedName>
        <fullName evidence="1">Uncharacterized protein</fullName>
    </submittedName>
</protein>
<organism evidence="1 2">
    <name type="scientific">Paraburkholderia bryophila</name>
    <dbReference type="NCBI Taxonomy" id="420952"/>
    <lineage>
        <taxon>Bacteria</taxon>
        <taxon>Pseudomonadati</taxon>
        <taxon>Pseudomonadota</taxon>
        <taxon>Betaproteobacteria</taxon>
        <taxon>Burkholderiales</taxon>
        <taxon>Burkholderiaceae</taxon>
        <taxon>Paraburkholderia</taxon>
    </lineage>
</organism>
<dbReference type="EMBL" id="QLTK01000001">
    <property type="protein sequence ID" value="RAS38951.1"/>
    <property type="molecule type" value="Genomic_DNA"/>
</dbReference>
<sequence>MMAWDKMDDAIEVDAKVTESTAHRILRSRGGWVAWDALRDCPDWQMGTIALDGRFSMDELRALILFARRCG</sequence>
<dbReference type="RefSeq" id="WP_244146907.1">
    <property type="nucleotide sequence ID" value="NZ_CADFFP010000004.1"/>
</dbReference>
<name>A0A329CZA9_9BURK</name>
<gene>
    <name evidence="1" type="ORF">BX591_101281</name>
</gene>
<comment type="caution">
    <text evidence="1">The sequence shown here is derived from an EMBL/GenBank/DDBJ whole genome shotgun (WGS) entry which is preliminary data.</text>
</comment>
<evidence type="ECO:0000313" key="2">
    <source>
        <dbReference type="Proteomes" id="UP000248918"/>
    </source>
</evidence>
<dbReference type="AlphaFoldDB" id="A0A329CZA9"/>
<dbReference type="Proteomes" id="UP000248918">
    <property type="component" value="Unassembled WGS sequence"/>
</dbReference>
<evidence type="ECO:0000313" key="1">
    <source>
        <dbReference type="EMBL" id="RAS38951.1"/>
    </source>
</evidence>